<organism evidence="2 3">
    <name type="scientific">Riccia sorocarpa</name>
    <dbReference type="NCBI Taxonomy" id="122646"/>
    <lineage>
        <taxon>Eukaryota</taxon>
        <taxon>Viridiplantae</taxon>
        <taxon>Streptophyta</taxon>
        <taxon>Embryophyta</taxon>
        <taxon>Marchantiophyta</taxon>
        <taxon>Marchantiopsida</taxon>
        <taxon>Marchantiidae</taxon>
        <taxon>Marchantiales</taxon>
        <taxon>Ricciaceae</taxon>
        <taxon>Riccia</taxon>
    </lineage>
</organism>
<feature type="compositionally biased region" description="Polar residues" evidence="1">
    <location>
        <begin position="189"/>
        <end position="208"/>
    </location>
</feature>
<feature type="region of interest" description="Disordered" evidence="1">
    <location>
        <begin position="135"/>
        <end position="175"/>
    </location>
</feature>
<name>A0ABD3I1E1_9MARC</name>
<keyword evidence="3" id="KW-1185">Reference proteome</keyword>
<protein>
    <submittedName>
        <fullName evidence="2">Uncharacterized protein</fullName>
    </submittedName>
</protein>
<dbReference type="AlphaFoldDB" id="A0ABD3I1E1"/>
<evidence type="ECO:0000256" key="1">
    <source>
        <dbReference type="SAM" id="MobiDB-lite"/>
    </source>
</evidence>
<comment type="caution">
    <text evidence="2">The sequence shown here is derived from an EMBL/GenBank/DDBJ whole genome shotgun (WGS) entry which is preliminary data.</text>
</comment>
<proteinExistence type="predicted"/>
<feature type="compositionally biased region" description="Basic and acidic residues" evidence="1">
    <location>
        <begin position="249"/>
        <end position="262"/>
    </location>
</feature>
<feature type="region of interest" description="Disordered" evidence="1">
    <location>
        <begin position="189"/>
        <end position="262"/>
    </location>
</feature>
<sequence>MKDLGTVCFARPNDAGLEIWYEVLRNKQIRKTILPMQTLEIDDLVPKGEGALQDVAPNLSENYMLADGIRALRFTLLRDQKSKSYMWWFLEKCHKHEIDVKALGKVPVSVMFKKTDKTFNFETYMESKGMKVKAAEVGEASQPESSKKKKSKKSLNPTKKTSEAEKPKKTKTKTVNTASDIEAIKKTKSIQGTTVSSGQTKGDTSTTIRPAGVGEGGSVNMSTLDDAEKNKNQREVVVMEVTDDEEEESVFKVEKAQAHRSN</sequence>
<gene>
    <name evidence="2" type="ORF">R1sor_011619</name>
</gene>
<evidence type="ECO:0000313" key="3">
    <source>
        <dbReference type="Proteomes" id="UP001633002"/>
    </source>
</evidence>
<accession>A0ABD3I1E1</accession>
<reference evidence="2 3" key="1">
    <citation type="submission" date="2024-09" db="EMBL/GenBank/DDBJ databases">
        <title>Chromosome-scale assembly of Riccia sorocarpa.</title>
        <authorList>
            <person name="Paukszto L."/>
        </authorList>
    </citation>
    <scope>NUCLEOTIDE SEQUENCE [LARGE SCALE GENOMIC DNA]</scope>
    <source>
        <strain evidence="2">LP-2024</strain>
        <tissue evidence="2">Aerial parts of the thallus</tissue>
    </source>
</reference>
<dbReference type="Proteomes" id="UP001633002">
    <property type="component" value="Unassembled WGS sequence"/>
</dbReference>
<evidence type="ECO:0000313" key="2">
    <source>
        <dbReference type="EMBL" id="KAL3697543.1"/>
    </source>
</evidence>
<dbReference type="EMBL" id="JBJQOH010000002">
    <property type="protein sequence ID" value="KAL3697543.1"/>
    <property type="molecule type" value="Genomic_DNA"/>
</dbReference>